<name>A0A8T9B461_9HELO</name>
<dbReference type="GO" id="GO:0016614">
    <property type="term" value="F:oxidoreductase activity, acting on CH-OH group of donors"/>
    <property type="evidence" value="ECO:0007669"/>
    <property type="project" value="InterPro"/>
</dbReference>
<gene>
    <name evidence="7" type="primary">patE_5</name>
    <name evidence="7" type="ORF">LARI1_G007994</name>
</gene>
<dbReference type="Proteomes" id="UP000469559">
    <property type="component" value="Unassembled WGS sequence"/>
</dbReference>
<dbReference type="GO" id="GO:0050660">
    <property type="term" value="F:flavin adenine dinucleotide binding"/>
    <property type="evidence" value="ECO:0007669"/>
    <property type="project" value="InterPro"/>
</dbReference>
<evidence type="ECO:0000313" key="7">
    <source>
        <dbReference type="EMBL" id="TVY13349.1"/>
    </source>
</evidence>
<evidence type="ECO:0000256" key="3">
    <source>
        <dbReference type="PIRSR" id="PIRSR000137-1"/>
    </source>
</evidence>
<dbReference type="GO" id="GO:0044550">
    <property type="term" value="P:secondary metabolite biosynthetic process"/>
    <property type="evidence" value="ECO:0007669"/>
    <property type="project" value="TreeGrafter"/>
</dbReference>
<feature type="chain" id="PRO_5035824127" evidence="5">
    <location>
        <begin position="19"/>
        <end position="631"/>
    </location>
</feature>
<dbReference type="SUPFAM" id="SSF51905">
    <property type="entry name" value="FAD/NAD(P)-binding domain"/>
    <property type="match status" value="1"/>
</dbReference>
<dbReference type="InterPro" id="IPR007867">
    <property type="entry name" value="GMC_OxRtase_C"/>
</dbReference>
<dbReference type="InterPro" id="IPR000172">
    <property type="entry name" value="GMC_OxRdtase_N"/>
</dbReference>
<feature type="binding site" evidence="4">
    <location>
        <begin position="612"/>
        <end position="613"/>
    </location>
    <ligand>
        <name>FAD</name>
        <dbReference type="ChEBI" id="CHEBI:57692"/>
    </ligand>
</feature>
<keyword evidence="2" id="KW-0325">Glycoprotein</keyword>
<comment type="caution">
    <text evidence="7">The sequence shown here is derived from an EMBL/GenBank/DDBJ whole genome shotgun (WGS) entry which is preliminary data.</text>
</comment>
<evidence type="ECO:0000313" key="8">
    <source>
        <dbReference type="Proteomes" id="UP000469559"/>
    </source>
</evidence>
<dbReference type="Pfam" id="PF00732">
    <property type="entry name" value="GMC_oxred_N"/>
    <property type="match status" value="1"/>
</dbReference>
<dbReference type="InterPro" id="IPR012132">
    <property type="entry name" value="GMC_OxRdtase"/>
</dbReference>
<evidence type="ECO:0000256" key="4">
    <source>
        <dbReference type="PIRSR" id="PIRSR000137-2"/>
    </source>
</evidence>
<dbReference type="OrthoDB" id="269227at2759"/>
<feature type="active site" description="Proton donor" evidence="3">
    <location>
        <position position="567"/>
    </location>
</feature>
<evidence type="ECO:0000256" key="5">
    <source>
        <dbReference type="SAM" id="SignalP"/>
    </source>
</evidence>
<feature type="domain" description="Glucose-methanol-choline oxidoreductase N-terminal" evidence="6">
    <location>
        <begin position="330"/>
        <end position="344"/>
    </location>
</feature>
<keyword evidence="8" id="KW-1185">Reference proteome</keyword>
<feature type="binding site" evidence="4">
    <location>
        <begin position="566"/>
        <end position="567"/>
    </location>
    <ligand>
        <name>FAD</name>
        <dbReference type="ChEBI" id="CHEBI:57692"/>
    </ligand>
</feature>
<feature type="signal peptide" evidence="5">
    <location>
        <begin position="1"/>
        <end position="18"/>
    </location>
</feature>
<dbReference type="InterPro" id="IPR036188">
    <property type="entry name" value="FAD/NAD-bd_sf"/>
</dbReference>
<dbReference type="PIRSF" id="PIRSF000137">
    <property type="entry name" value="Alcohol_oxidase"/>
    <property type="match status" value="1"/>
</dbReference>
<feature type="active site" description="Proton acceptor" evidence="3">
    <location>
        <position position="611"/>
    </location>
</feature>
<proteinExistence type="inferred from homology"/>
<dbReference type="PROSITE" id="PS00624">
    <property type="entry name" value="GMC_OXRED_2"/>
    <property type="match status" value="1"/>
</dbReference>
<protein>
    <submittedName>
        <fullName evidence="7">Dehydrogenase patE</fullName>
    </submittedName>
</protein>
<dbReference type="Gene3D" id="3.50.50.60">
    <property type="entry name" value="FAD/NAD(P)-binding domain"/>
    <property type="match status" value="1"/>
</dbReference>
<evidence type="ECO:0000256" key="2">
    <source>
        <dbReference type="ARBA" id="ARBA00023180"/>
    </source>
</evidence>
<comment type="cofactor">
    <cofactor evidence="4">
        <name>FAD</name>
        <dbReference type="ChEBI" id="CHEBI:57692"/>
    </cofactor>
</comment>
<dbReference type="Pfam" id="PF05199">
    <property type="entry name" value="GMC_oxred_C"/>
    <property type="match status" value="1"/>
</dbReference>
<dbReference type="SUPFAM" id="SSF54373">
    <property type="entry name" value="FAD-linked reductases, C-terminal domain"/>
    <property type="match status" value="1"/>
</dbReference>
<evidence type="ECO:0000259" key="6">
    <source>
        <dbReference type="PROSITE" id="PS00624"/>
    </source>
</evidence>
<dbReference type="PANTHER" id="PTHR11552:SF138">
    <property type="entry name" value="DEHYDROGENASE PKFF-RELATED"/>
    <property type="match status" value="1"/>
</dbReference>
<keyword evidence="4" id="KW-0274">FAD</keyword>
<dbReference type="PANTHER" id="PTHR11552">
    <property type="entry name" value="GLUCOSE-METHANOL-CHOLINE GMC OXIDOREDUCTASE"/>
    <property type="match status" value="1"/>
</dbReference>
<comment type="similarity">
    <text evidence="1">Belongs to the GMC oxidoreductase family.</text>
</comment>
<dbReference type="EMBL" id="QGMF01001004">
    <property type="protein sequence ID" value="TVY13349.1"/>
    <property type="molecule type" value="Genomic_DNA"/>
</dbReference>
<organism evidence="7 8">
    <name type="scientific">Lachnellula arida</name>
    <dbReference type="NCBI Taxonomy" id="1316785"/>
    <lineage>
        <taxon>Eukaryota</taxon>
        <taxon>Fungi</taxon>
        <taxon>Dikarya</taxon>
        <taxon>Ascomycota</taxon>
        <taxon>Pezizomycotina</taxon>
        <taxon>Leotiomycetes</taxon>
        <taxon>Helotiales</taxon>
        <taxon>Lachnaceae</taxon>
        <taxon>Lachnellula</taxon>
    </lineage>
</organism>
<evidence type="ECO:0000256" key="1">
    <source>
        <dbReference type="ARBA" id="ARBA00010790"/>
    </source>
</evidence>
<dbReference type="AlphaFoldDB" id="A0A8T9B461"/>
<accession>A0A8T9B461</accession>
<keyword evidence="4" id="KW-0285">Flavoprotein</keyword>
<reference evidence="7 8" key="1">
    <citation type="submission" date="2018-05" db="EMBL/GenBank/DDBJ databases">
        <title>Whole genome sequencing for identification of molecular markers to develop diagnostic detection tools for the regulated plant pathogen Lachnellula willkommii.</title>
        <authorList>
            <person name="Giroux E."/>
            <person name="Bilodeau G."/>
        </authorList>
    </citation>
    <scope>NUCLEOTIDE SEQUENCE [LARGE SCALE GENOMIC DNA]</scope>
    <source>
        <strain evidence="7 8">CBS 203.66</strain>
    </source>
</reference>
<sequence>MAKLTLFFVAAIASFISASTTTREKRQLDGLLAGLEGDLATDQEFDYIVLGGGTGGLTIATRLAEDTNVTVAVIEAGLLYSITDPLELLPGGDVTFVGTTESLPTVDWGFFTTPDPASDSEKRSYARGKCLGGSSARNFMIYQRPTVQALDRWADEVDDQSWANYLTLEILTLIQSFDNFLPYYEKSPDFTPPGDKRASNATALYTESAFIPTGGPLKVSYPNFAQPFSSYMEGALNEIGIPTIQDFNSGSLLGCQYCSTTINPDTAQRDSSQTSFLNAAANYSNLHVFSGTMGKSIVFDSNKTATGVVVESLGISYTLQANKEVIVSAGPFQSPQLLMVSGVGPSDQLAQLNISVVSDLAGVGQGMQDHLFFGPAYRVNMLTFTELANNPLYLAAEVVVWAANQSGPLANPVADFLGWEKVPDDLRSSFDSSTLSDLSTLPDDWPEVEYLSGAGYVGNWSSLLFDQPKDGYQYATILAALVAPFSRGNITLSSSDTNDLPIINTAYLESTTDQQVAIAAYKRMREAWNSTYMQQVVIGDEYFPGLAVESDEEILSTIKGSLQTVWHASCTCKMGNSSDAMAVVDSHARVYGVQGVRVVDASAFPFLPPGHPQSSVYALAEKVADLIKNGE</sequence>
<keyword evidence="5" id="KW-0732">Signal</keyword>
<dbReference type="Gene3D" id="3.30.560.10">
    <property type="entry name" value="Glucose Oxidase, domain 3"/>
    <property type="match status" value="1"/>
</dbReference>